<dbReference type="InterPro" id="IPR002885">
    <property type="entry name" value="PPR_rpt"/>
</dbReference>
<gene>
    <name evidence="6" type="ORF">FCM35_KLT04049</name>
</gene>
<dbReference type="PANTHER" id="PTHR47939">
    <property type="entry name" value="MEMBRANE-ASSOCIATED SALT-INDUCIBLE PROTEIN-LIKE"/>
    <property type="match status" value="1"/>
</dbReference>
<feature type="repeat" description="PPR" evidence="4">
    <location>
        <begin position="191"/>
        <end position="225"/>
    </location>
</feature>
<dbReference type="InterPro" id="IPR050667">
    <property type="entry name" value="PPR-containing_protein"/>
</dbReference>
<feature type="repeat" description="PPR" evidence="4">
    <location>
        <begin position="259"/>
        <end position="293"/>
    </location>
</feature>
<dbReference type="OrthoDB" id="185373at2759"/>
<evidence type="ECO:0000313" key="6">
    <source>
        <dbReference type="EMBL" id="KAF3330695.1"/>
    </source>
</evidence>
<dbReference type="NCBIfam" id="TIGR00756">
    <property type="entry name" value="PPR"/>
    <property type="match status" value="7"/>
</dbReference>
<keyword evidence="7" id="KW-1185">Reference proteome</keyword>
<dbReference type="AlphaFoldDB" id="A0A833QNY2"/>
<dbReference type="Gene3D" id="1.25.40.10">
    <property type="entry name" value="Tetratricopeptide repeat domain"/>
    <property type="match status" value="5"/>
</dbReference>
<evidence type="ECO:0000256" key="3">
    <source>
        <dbReference type="ARBA" id="ARBA00022946"/>
    </source>
</evidence>
<feature type="repeat" description="PPR" evidence="4">
    <location>
        <begin position="406"/>
        <end position="440"/>
    </location>
</feature>
<comment type="similarity">
    <text evidence="1">Belongs to the PPR family. P subfamily.</text>
</comment>
<feature type="region of interest" description="Disordered" evidence="5">
    <location>
        <begin position="1"/>
        <end position="26"/>
    </location>
</feature>
<evidence type="ECO:0000256" key="1">
    <source>
        <dbReference type="ARBA" id="ARBA00007626"/>
    </source>
</evidence>
<evidence type="ECO:0000256" key="2">
    <source>
        <dbReference type="ARBA" id="ARBA00022737"/>
    </source>
</evidence>
<protein>
    <submittedName>
        <fullName evidence="6">Pentatricopeptide repeat-containing protein</fullName>
    </submittedName>
</protein>
<comment type="caution">
    <text evidence="6">The sequence shown here is derived from an EMBL/GenBank/DDBJ whole genome shotgun (WGS) entry which is preliminary data.</text>
</comment>
<dbReference type="Pfam" id="PF12854">
    <property type="entry name" value="PPR_1"/>
    <property type="match status" value="1"/>
</dbReference>
<dbReference type="PROSITE" id="PS51375">
    <property type="entry name" value="PPR"/>
    <property type="match status" value="6"/>
</dbReference>
<organism evidence="6 7">
    <name type="scientific">Carex littledalei</name>
    <dbReference type="NCBI Taxonomy" id="544730"/>
    <lineage>
        <taxon>Eukaryota</taxon>
        <taxon>Viridiplantae</taxon>
        <taxon>Streptophyta</taxon>
        <taxon>Embryophyta</taxon>
        <taxon>Tracheophyta</taxon>
        <taxon>Spermatophyta</taxon>
        <taxon>Magnoliopsida</taxon>
        <taxon>Liliopsida</taxon>
        <taxon>Poales</taxon>
        <taxon>Cyperaceae</taxon>
        <taxon>Cyperoideae</taxon>
        <taxon>Cariceae</taxon>
        <taxon>Carex</taxon>
        <taxon>Carex subgen. Euthyceras</taxon>
    </lineage>
</organism>
<sequence>MRPSSLSHHGRRYLRAPPSPTTTSTDTFTALLRRSPVLAMSHILSDPNPASLLSTIPNPTLNSLLRALSASHHLNLALRLYTLIPAPHPSPHTSNSLLHSLLTRGRTRLALTLFSRLVRLSLFDLTTLNTLLRGFCSNSLLHLALRLFSSFHLLLGEPPDIISYNTLLNGLCRAGQVVLARRLFEQIPEPNVISYTTLIRGYCSNNLPEQAIEVFDKMTAAGLKPNKITYNTLIQGFCEARRMDLVKQVMEANLGFNPDTCTFNILIASYLTMGRINEAVKVFDRMPEMCVKRDSASYSTIMRALCEVSEFQKVEMLVDELLEKEVFKQKGVCVPLMAAYNPVLEYLCRYGKTNKARMLMRQLLDRRAKVDIVAFKTVILGHCRERDFKEGHDLLLSMIKRDMVPDEEVYITLINGYLQMEKWHYAWEVLERMLNSGHRPRTEVFHLVLAGLLKKDELSKEVGRLIEVMLERNIRQNLNISTNAVESLFRNGSKDKALTVLTSLYDKGYYVKVEKIVKYLCEKSKFSEARELLLFSLERHQRFDAAALCSVIGGLCKTQKALDAFELFYEGVEHGMGTSLSRDFLTALQHELEGCGWLREADFVRKQIKHVHAKN</sequence>
<feature type="repeat" description="PPR" evidence="4">
    <location>
        <begin position="371"/>
        <end position="405"/>
    </location>
</feature>
<dbReference type="Pfam" id="PF13041">
    <property type="entry name" value="PPR_2"/>
    <property type="match status" value="2"/>
</dbReference>
<evidence type="ECO:0000256" key="5">
    <source>
        <dbReference type="SAM" id="MobiDB-lite"/>
    </source>
</evidence>
<keyword evidence="3" id="KW-0809">Transit peptide</keyword>
<accession>A0A833QNY2</accession>
<feature type="repeat" description="PPR" evidence="4">
    <location>
        <begin position="294"/>
        <end position="328"/>
    </location>
</feature>
<dbReference type="EMBL" id="SWLB01000013">
    <property type="protein sequence ID" value="KAF3330695.1"/>
    <property type="molecule type" value="Genomic_DNA"/>
</dbReference>
<dbReference type="PANTHER" id="PTHR47939:SF13">
    <property type="entry name" value="OS03G0201400 PROTEIN"/>
    <property type="match status" value="1"/>
</dbReference>
<proteinExistence type="inferred from homology"/>
<evidence type="ECO:0000256" key="4">
    <source>
        <dbReference type="PROSITE-ProRule" id="PRU00708"/>
    </source>
</evidence>
<reference evidence="6" key="1">
    <citation type="submission" date="2020-01" db="EMBL/GenBank/DDBJ databases">
        <title>Genome sequence of Kobresia littledalei, the first chromosome-level genome in the family Cyperaceae.</title>
        <authorList>
            <person name="Qu G."/>
        </authorList>
    </citation>
    <scope>NUCLEOTIDE SEQUENCE</scope>
    <source>
        <strain evidence="6">C.B.Clarke</strain>
        <tissue evidence="6">Leaf</tissue>
    </source>
</reference>
<name>A0A833QNY2_9POAL</name>
<feature type="repeat" description="PPR" evidence="4">
    <location>
        <begin position="160"/>
        <end position="190"/>
    </location>
</feature>
<dbReference type="InterPro" id="IPR011990">
    <property type="entry name" value="TPR-like_helical_dom_sf"/>
</dbReference>
<dbReference type="Pfam" id="PF01535">
    <property type="entry name" value="PPR"/>
    <property type="match status" value="4"/>
</dbReference>
<keyword evidence="2" id="KW-0677">Repeat</keyword>
<dbReference type="Proteomes" id="UP000623129">
    <property type="component" value="Unassembled WGS sequence"/>
</dbReference>
<evidence type="ECO:0000313" key="7">
    <source>
        <dbReference type="Proteomes" id="UP000623129"/>
    </source>
</evidence>